<evidence type="ECO:0000313" key="2">
    <source>
        <dbReference type="Proteomes" id="UP001165064"/>
    </source>
</evidence>
<protein>
    <submittedName>
        <fullName evidence="1">Unnamed protein product</fullName>
    </submittedName>
</protein>
<sequence>MLDEATASIDYESDKLIQRTIREEFSSTTILTIAHRLKTIIDYDKVLVLSNGKVVEFGEPKELILKKGGVFNGFCTDTGEFDELVKAAGC</sequence>
<evidence type="ECO:0000313" key="1">
    <source>
        <dbReference type="EMBL" id="GMF06739.1"/>
    </source>
</evidence>
<reference evidence="1" key="1">
    <citation type="submission" date="2023-04" db="EMBL/GenBank/DDBJ databases">
        <title>Ambrosiozyma monospora NBRC 10751.</title>
        <authorList>
            <person name="Ichikawa N."/>
            <person name="Sato H."/>
            <person name="Tonouchi N."/>
        </authorList>
    </citation>
    <scope>NUCLEOTIDE SEQUENCE</scope>
    <source>
        <strain evidence="1">NBRC 10751</strain>
    </source>
</reference>
<proteinExistence type="predicted"/>
<keyword evidence="2" id="KW-1185">Reference proteome</keyword>
<organism evidence="1 2">
    <name type="scientific">Ambrosiozyma monospora</name>
    <name type="common">Yeast</name>
    <name type="synonym">Endomycopsis monosporus</name>
    <dbReference type="NCBI Taxonomy" id="43982"/>
    <lineage>
        <taxon>Eukaryota</taxon>
        <taxon>Fungi</taxon>
        <taxon>Dikarya</taxon>
        <taxon>Ascomycota</taxon>
        <taxon>Saccharomycotina</taxon>
        <taxon>Pichiomycetes</taxon>
        <taxon>Pichiales</taxon>
        <taxon>Pichiaceae</taxon>
        <taxon>Ambrosiozyma</taxon>
    </lineage>
</organism>
<comment type="caution">
    <text evidence="1">The sequence shown here is derived from an EMBL/GenBank/DDBJ whole genome shotgun (WGS) entry which is preliminary data.</text>
</comment>
<dbReference type="Proteomes" id="UP001165064">
    <property type="component" value="Unassembled WGS sequence"/>
</dbReference>
<name>A0ACB5UBW4_AMBMO</name>
<gene>
    <name evidence="1" type="ORF">Amon02_001277100</name>
</gene>
<dbReference type="EMBL" id="BSXS01015440">
    <property type="protein sequence ID" value="GMF06739.1"/>
    <property type="molecule type" value="Genomic_DNA"/>
</dbReference>
<accession>A0ACB5UBW4</accession>